<keyword evidence="3" id="KW-1185">Reference proteome</keyword>
<comment type="caution">
    <text evidence="2">The sequence shown here is derived from an EMBL/GenBank/DDBJ whole genome shotgun (WGS) entry which is preliminary data.</text>
</comment>
<accession>A0ABR4QQJ4</accession>
<gene>
    <name evidence="2" type="ORF">TcWFU_004645</name>
</gene>
<protein>
    <submittedName>
        <fullName evidence="2">Uncharacterized protein</fullName>
    </submittedName>
</protein>
<reference evidence="2 3" key="1">
    <citation type="journal article" date="2022" name="Front. Cell. Infect. Microbiol.">
        <title>The Genomes of Two Strains of Taenia crassiceps the Animal Model for the Study of Human Cysticercosis.</title>
        <authorList>
            <person name="Bobes R.J."/>
            <person name="Estrada K."/>
            <person name="Rios-Valencia D.G."/>
            <person name="Calderon-Gallegos A."/>
            <person name="de la Torre P."/>
            <person name="Carrero J.C."/>
            <person name="Sanchez-Flores A."/>
            <person name="Laclette J.P."/>
        </authorList>
    </citation>
    <scope>NUCLEOTIDE SEQUENCE [LARGE SCALE GENOMIC DNA]</scope>
    <source>
        <strain evidence="2">WFUcys</strain>
    </source>
</reference>
<feature type="compositionally biased region" description="Basic and acidic residues" evidence="1">
    <location>
        <begin position="71"/>
        <end position="95"/>
    </location>
</feature>
<evidence type="ECO:0000256" key="1">
    <source>
        <dbReference type="SAM" id="MobiDB-lite"/>
    </source>
</evidence>
<proteinExistence type="predicted"/>
<evidence type="ECO:0000313" key="3">
    <source>
        <dbReference type="Proteomes" id="UP001651158"/>
    </source>
</evidence>
<name>A0ABR4QQJ4_9CEST</name>
<dbReference type="EMBL" id="JAKROA010000001">
    <property type="protein sequence ID" value="KAL5112006.1"/>
    <property type="molecule type" value="Genomic_DNA"/>
</dbReference>
<dbReference type="Proteomes" id="UP001651158">
    <property type="component" value="Unassembled WGS sequence"/>
</dbReference>
<organism evidence="2 3">
    <name type="scientific">Taenia crassiceps</name>
    <dbReference type="NCBI Taxonomy" id="6207"/>
    <lineage>
        <taxon>Eukaryota</taxon>
        <taxon>Metazoa</taxon>
        <taxon>Spiralia</taxon>
        <taxon>Lophotrochozoa</taxon>
        <taxon>Platyhelminthes</taxon>
        <taxon>Cestoda</taxon>
        <taxon>Eucestoda</taxon>
        <taxon>Cyclophyllidea</taxon>
        <taxon>Taeniidae</taxon>
        <taxon>Taenia</taxon>
    </lineage>
</organism>
<sequence>MPPTGVVALFSQEPLLTTIFDELTDRPKSSFSQIEQLPRLHARTIQTGRTSMDQLLVAPRCASALESIMAEREFHDGQNGKRTSEDQHQGGRRDNYTNSNRVKQILRWQGSAAGRRVTQL</sequence>
<evidence type="ECO:0000313" key="2">
    <source>
        <dbReference type="EMBL" id="KAL5112006.1"/>
    </source>
</evidence>
<feature type="region of interest" description="Disordered" evidence="1">
    <location>
        <begin position="71"/>
        <end position="101"/>
    </location>
</feature>